<protein>
    <submittedName>
        <fullName evidence="1">Uncharacterized protein</fullName>
    </submittedName>
</protein>
<proteinExistence type="predicted"/>
<dbReference type="Proteomes" id="UP001218188">
    <property type="component" value="Unassembled WGS sequence"/>
</dbReference>
<evidence type="ECO:0000313" key="2">
    <source>
        <dbReference type="Proteomes" id="UP001218188"/>
    </source>
</evidence>
<sequence>MPVVLSRQSSLTADHSFSKRRLPPGRFCGEREKFLMRQLSKFYQAVDYGTVHNYWPRLFREYWKQFPWRLPFDRDPHCGMIIDTEPLSPQDLDAHTVVQLQTQAKLRAWFQKKHLMRARLGA</sequence>
<organism evidence="1 2">
    <name type="scientific">Mycena alexandri</name>
    <dbReference type="NCBI Taxonomy" id="1745969"/>
    <lineage>
        <taxon>Eukaryota</taxon>
        <taxon>Fungi</taxon>
        <taxon>Dikarya</taxon>
        <taxon>Basidiomycota</taxon>
        <taxon>Agaricomycotina</taxon>
        <taxon>Agaricomycetes</taxon>
        <taxon>Agaricomycetidae</taxon>
        <taxon>Agaricales</taxon>
        <taxon>Marasmiineae</taxon>
        <taxon>Mycenaceae</taxon>
        <taxon>Mycena</taxon>
    </lineage>
</organism>
<accession>A0AAD6SNP5</accession>
<comment type="caution">
    <text evidence="1">The sequence shown here is derived from an EMBL/GenBank/DDBJ whole genome shotgun (WGS) entry which is preliminary data.</text>
</comment>
<keyword evidence="2" id="KW-1185">Reference proteome</keyword>
<reference evidence="1" key="1">
    <citation type="submission" date="2023-03" db="EMBL/GenBank/DDBJ databases">
        <title>Massive genome expansion in bonnet fungi (Mycena s.s.) driven by repeated elements and novel gene families across ecological guilds.</title>
        <authorList>
            <consortium name="Lawrence Berkeley National Laboratory"/>
            <person name="Harder C.B."/>
            <person name="Miyauchi S."/>
            <person name="Viragh M."/>
            <person name="Kuo A."/>
            <person name="Thoen E."/>
            <person name="Andreopoulos B."/>
            <person name="Lu D."/>
            <person name="Skrede I."/>
            <person name="Drula E."/>
            <person name="Henrissat B."/>
            <person name="Morin E."/>
            <person name="Kohler A."/>
            <person name="Barry K."/>
            <person name="LaButti K."/>
            <person name="Morin E."/>
            <person name="Salamov A."/>
            <person name="Lipzen A."/>
            <person name="Mereny Z."/>
            <person name="Hegedus B."/>
            <person name="Baldrian P."/>
            <person name="Stursova M."/>
            <person name="Weitz H."/>
            <person name="Taylor A."/>
            <person name="Grigoriev I.V."/>
            <person name="Nagy L.G."/>
            <person name="Martin F."/>
            <person name="Kauserud H."/>
        </authorList>
    </citation>
    <scope>NUCLEOTIDE SEQUENCE</scope>
    <source>
        <strain evidence="1">CBHHK200</strain>
    </source>
</reference>
<gene>
    <name evidence="1" type="ORF">C8F04DRAFT_1264631</name>
</gene>
<dbReference type="EMBL" id="JARJCM010000098">
    <property type="protein sequence ID" value="KAJ7029733.1"/>
    <property type="molecule type" value="Genomic_DNA"/>
</dbReference>
<dbReference type="AlphaFoldDB" id="A0AAD6SNP5"/>
<name>A0AAD6SNP5_9AGAR</name>
<evidence type="ECO:0000313" key="1">
    <source>
        <dbReference type="EMBL" id="KAJ7029733.1"/>
    </source>
</evidence>